<feature type="region of interest" description="Disordered" evidence="1">
    <location>
        <begin position="1"/>
        <end position="40"/>
    </location>
</feature>
<comment type="caution">
    <text evidence="3">The sequence shown here is derived from an EMBL/GenBank/DDBJ whole genome shotgun (WGS) entry which is preliminary data.</text>
</comment>
<feature type="compositionally biased region" description="Polar residues" evidence="1">
    <location>
        <begin position="1"/>
        <end position="10"/>
    </location>
</feature>
<feature type="transmembrane region" description="Helical" evidence="2">
    <location>
        <begin position="68"/>
        <end position="86"/>
    </location>
</feature>
<evidence type="ECO:0000256" key="1">
    <source>
        <dbReference type="SAM" id="MobiDB-lite"/>
    </source>
</evidence>
<feature type="compositionally biased region" description="Basic and acidic residues" evidence="1">
    <location>
        <begin position="30"/>
        <end position="40"/>
    </location>
</feature>
<feature type="transmembrane region" description="Helical" evidence="2">
    <location>
        <begin position="199"/>
        <end position="222"/>
    </location>
</feature>
<dbReference type="AlphaFoldDB" id="A0AAN9UXG9"/>
<feature type="compositionally biased region" description="Polar residues" evidence="1">
    <location>
        <begin position="18"/>
        <end position="28"/>
    </location>
</feature>
<name>A0AAN9UXG9_9PEZI</name>
<gene>
    <name evidence="3" type="ORF">SLS62_002831</name>
</gene>
<dbReference type="EMBL" id="JAKJXP020000015">
    <property type="protein sequence ID" value="KAK7755017.1"/>
    <property type="molecule type" value="Genomic_DNA"/>
</dbReference>
<evidence type="ECO:0000256" key="2">
    <source>
        <dbReference type="SAM" id="Phobius"/>
    </source>
</evidence>
<sequence>MAHTEGSQEAQPLLAPDVTQSHPSTSQPAERYRDDVDRIEAGRNYDRRDFDRGDGDGPGTEFRITPILLFRVIIVILTLTNIVLQLVFIPNVFAAVMLIIWTFIAFFWNILASIPSKVFRCCFGRGEGRGCRVPEFGLVLGDKSYYITGGNDDDRDGKKAIGASLLDLLLALLIMLFTVDSITSPGWRRRAYRGSNDAITALHFTVMALELFVAVCQHVAGFRAAIVRLHVRTGISRNDNYQYRIQLPQDPQ</sequence>
<feature type="non-terminal residue" evidence="3">
    <location>
        <position position="252"/>
    </location>
</feature>
<feature type="transmembrane region" description="Helical" evidence="2">
    <location>
        <begin position="92"/>
        <end position="111"/>
    </location>
</feature>
<keyword evidence="2" id="KW-0812">Transmembrane</keyword>
<evidence type="ECO:0000313" key="4">
    <source>
        <dbReference type="Proteomes" id="UP001320420"/>
    </source>
</evidence>
<protein>
    <submittedName>
        <fullName evidence="3">Uncharacterized protein</fullName>
    </submittedName>
</protein>
<keyword evidence="4" id="KW-1185">Reference proteome</keyword>
<dbReference type="Proteomes" id="UP001320420">
    <property type="component" value="Unassembled WGS sequence"/>
</dbReference>
<reference evidence="3 4" key="1">
    <citation type="submission" date="2024-02" db="EMBL/GenBank/DDBJ databases">
        <title>De novo assembly and annotation of 12 fungi associated with fruit tree decline syndrome in Ontario, Canada.</title>
        <authorList>
            <person name="Sulman M."/>
            <person name="Ellouze W."/>
            <person name="Ilyukhin E."/>
        </authorList>
    </citation>
    <scope>NUCLEOTIDE SEQUENCE [LARGE SCALE GENOMIC DNA]</scope>
    <source>
        <strain evidence="3 4">M11/M66-122</strain>
    </source>
</reference>
<proteinExistence type="predicted"/>
<keyword evidence="2" id="KW-1133">Transmembrane helix</keyword>
<evidence type="ECO:0000313" key="3">
    <source>
        <dbReference type="EMBL" id="KAK7755017.1"/>
    </source>
</evidence>
<accession>A0AAN9UXG9</accession>
<keyword evidence="2" id="KW-0472">Membrane</keyword>
<feature type="transmembrane region" description="Helical" evidence="2">
    <location>
        <begin position="160"/>
        <end position="179"/>
    </location>
</feature>
<organism evidence="3 4">
    <name type="scientific">Diatrype stigma</name>
    <dbReference type="NCBI Taxonomy" id="117547"/>
    <lineage>
        <taxon>Eukaryota</taxon>
        <taxon>Fungi</taxon>
        <taxon>Dikarya</taxon>
        <taxon>Ascomycota</taxon>
        <taxon>Pezizomycotina</taxon>
        <taxon>Sordariomycetes</taxon>
        <taxon>Xylariomycetidae</taxon>
        <taxon>Xylariales</taxon>
        <taxon>Diatrypaceae</taxon>
        <taxon>Diatrype</taxon>
    </lineage>
</organism>